<dbReference type="Proteomes" id="UP000681075">
    <property type="component" value="Unassembled WGS sequence"/>
</dbReference>
<keyword evidence="1" id="KW-0812">Transmembrane</keyword>
<comment type="caution">
    <text evidence="2">The sequence shown here is derived from an EMBL/GenBank/DDBJ whole genome shotgun (WGS) entry which is preliminary data.</text>
</comment>
<proteinExistence type="predicted"/>
<dbReference type="AlphaFoldDB" id="A0A8S8XI80"/>
<evidence type="ECO:0000313" key="2">
    <source>
        <dbReference type="EMBL" id="GIL41751.1"/>
    </source>
</evidence>
<reference evidence="2" key="1">
    <citation type="submission" date="2021-02" db="EMBL/GenBank/DDBJ databases">
        <title>Genome sequence of Rhodospirillales sp. strain TMPK1 isolated from soil.</title>
        <authorList>
            <person name="Nakai R."/>
            <person name="Kusada H."/>
            <person name="Tamaki H."/>
        </authorList>
    </citation>
    <scope>NUCLEOTIDE SEQUENCE</scope>
    <source>
        <strain evidence="2">TMPK1</strain>
    </source>
</reference>
<evidence type="ECO:0000313" key="3">
    <source>
        <dbReference type="Proteomes" id="UP000681075"/>
    </source>
</evidence>
<keyword evidence="1" id="KW-1133">Transmembrane helix</keyword>
<protein>
    <submittedName>
        <fullName evidence="2">Uncharacterized protein</fullName>
    </submittedName>
</protein>
<keyword evidence="3" id="KW-1185">Reference proteome</keyword>
<evidence type="ECO:0000256" key="1">
    <source>
        <dbReference type="SAM" id="Phobius"/>
    </source>
</evidence>
<organism evidence="2 3">
    <name type="scientific">Roseiterribacter gracilis</name>
    <dbReference type="NCBI Taxonomy" id="2812848"/>
    <lineage>
        <taxon>Bacteria</taxon>
        <taxon>Pseudomonadati</taxon>
        <taxon>Pseudomonadota</taxon>
        <taxon>Alphaproteobacteria</taxon>
        <taxon>Rhodospirillales</taxon>
        <taxon>Roseiterribacteraceae</taxon>
        <taxon>Roseiterribacter</taxon>
    </lineage>
</organism>
<sequence>MTALIQLGGLLCLLCCAIAGARVVLELFNADAWARLQARLGGAKAYWHLLADVTFCTGIASVRLYATHGQPRYALTSLLYLAIAIAALRIGAAAMPAETSQA</sequence>
<feature type="transmembrane region" description="Helical" evidence="1">
    <location>
        <begin position="78"/>
        <end position="97"/>
    </location>
</feature>
<gene>
    <name evidence="2" type="ORF">TMPK1_39880</name>
</gene>
<feature type="transmembrane region" description="Helical" evidence="1">
    <location>
        <begin position="45"/>
        <end position="66"/>
    </location>
</feature>
<accession>A0A8S8XI80</accession>
<name>A0A8S8XI80_9PROT</name>
<keyword evidence="1" id="KW-0472">Membrane</keyword>
<dbReference type="EMBL" id="BOPV01000001">
    <property type="protein sequence ID" value="GIL41751.1"/>
    <property type="molecule type" value="Genomic_DNA"/>
</dbReference>
<dbReference type="RefSeq" id="WP_420245379.1">
    <property type="nucleotide sequence ID" value="NZ_BOPV01000001.1"/>
</dbReference>